<evidence type="ECO:0000256" key="3">
    <source>
        <dbReference type="ARBA" id="ARBA00022553"/>
    </source>
</evidence>
<dbReference type="Pfam" id="PF02518">
    <property type="entry name" value="HATPase_c"/>
    <property type="match status" value="1"/>
</dbReference>
<dbReference type="InterPro" id="IPR003594">
    <property type="entry name" value="HATPase_dom"/>
</dbReference>
<reference evidence="10 11" key="1">
    <citation type="submission" date="2024-08" db="EMBL/GenBank/DDBJ databases">
        <title>Whole-genome sequencing of halo(alkali)philic microorganisms from hypersaline lakes.</title>
        <authorList>
            <person name="Sorokin D.Y."/>
            <person name="Merkel A.Y."/>
            <person name="Messina E."/>
            <person name="Yakimov M."/>
        </authorList>
    </citation>
    <scope>NUCLEOTIDE SEQUENCE [LARGE SCALE GENOMIC DNA]</scope>
    <source>
        <strain evidence="10 11">Cl-TMA</strain>
    </source>
</reference>
<accession>A0ABV4TVU9</accession>
<evidence type="ECO:0000259" key="9">
    <source>
        <dbReference type="PROSITE" id="PS50109"/>
    </source>
</evidence>
<dbReference type="InterPro" id="IPR036890">
    <property type="entry name" value="HATPase_C_sf"/>
</dbReference>
<comment type="caution">
    <text evidence="10">The sequence shown here is derived from an EMBL/GenBank/DDBJ whole genome shotgun (WGS) entry which is preliminary data.</text>
</comment>
<keyword evidence="7 10" id="KW-0067">ATP-binding</keyword>
<feature type="domain" description="Histidine kinase" evidence="9">
    <location>
        <begin position="252"/>
        <end position="470"/>
    </location>
</feature>
<evidence type="ECO:0000256" key="4">
    <source>
        <dbReference type="ARBA" id="ARBA00022679"/>
    </source>
</evidence>
<dbReference type="Gene3D" id="1.10.287.130">
    <property type="match status" value="1"/>
</dbReference>
<proteinExistence type="predicted"/>
<evidence type="ECO:0000256" key="1">
    <source>
        <dbReference type="ARBA" id="ARBA00000085"/>
    </source>
</evidence>
<name>A0ABV4TVU9_9GAMM</name>
<dbReference type="EMBL" id="JBGUAW010000004">
    <property type="protein sequence ID" value="MFA9460658.1"/>
    <property type="molecule type" value="Genomic_DNA"/>
</dbReference>
<keyword evidence="3" id="KW-0597">Phosphoprotein</keyword>
<evidence type="ECO:0000256" key="8">
    <source>
        <dbReference type="ARBA" id="ARBA00023012"/>
    </source>
</evidence>
<keyword evidence="4" id="KW-0808">Transferase</keyword>
<dbReference type="SMART" id="SM00387">
    <property type="entry name" value="HATPase_c"/>
    <property type="match status" value="1"/>
</dbReference>
<protein>
    <recommendedName>
        <fullName evidence="2">histidine kinase</fullName>
        <ecNumber evidence="2">2.7.13.3</ecNumber>
    </recommendedName>
</protein>
<dbReference type="SUPFAM" id="SSF55781">
    <property type="entry name" value="GAF domain-like"/>
    <property type="match status" value="1"/>
</dbReference>
<dbReference type="Gene3D" id="3.30.565.10">
    <property type="entry name" value="Histidine kinase-like ATPase, C-terminal domain"/>
    <property type="match status" value="1"/>
</dbReference>
<dbReference type="PROSITE" id="PS50109">
    <property type="entry name" value="HIS_KIN"/>
    <property type="match status" value="1"/>
</dbReference>
<keyword evidence="8" id="KW-0902">Two-component regulatory system</keyword>
<dbReference type="PRINTS" id="PR00344">
    <property type="entry name" value="BCTRLSENSOR"/>
</dbReference>
<dbReference type="InterPro" id="IPR036097">
    <property type="entry name" value="HisK_dim/P_sf"/>
</dbReference>
<dbReference type="SUPFAM" id="SSF47384">
    <property type="entry name" value="Homodimeric domain of signal transducing histidine kinase"/>
    <property type="match status" value="1"/>
</dbReference>
<comment type="catalytic activity">
    <reaction evidence="1">
        <text>ATP + protein L-histidine = ADP + protein N-phospho-L-histidine.</text>
        <dbReference type="EC" id="2.7.13.3"/>
    </reaction>
</comment>
<dbReference type="RefSeq" id="WP_373655439.1">
    <property type="nucleotide sequence ID" value="NZ_JBGUAW010000004.1"/>
</dbReference>
<evidence type="ECO:0000256" key="7">
    <source>
        <dbReference type="ARBA" id="ARBA00022840"/>
    </source>
</evidence>
<evidence type="ECO:0000313" key="10">
    <source>
        <dbReference type="EMBL" id="MFA9460658.1"/>
    </source>
</evidence>
<keyword evidence="5" id="KW-0547">Nucleotide-binding</keyword>
<dbReference type="CDD" id="cd00082">
    <property type="entry name" value="HisKA"/>
    <property type="match status" value="1"/>
</dbReference>
<dbReference type="InterPro" id="IPR005467">
    <property type="entry name" value="His_kinase_dom"/>
</dbReference>
<dbReference type="PANTHER" id="PTHR43065">
    <property type="entry name" value="SENSOR HISTIDINE KINASE"/>
    <property type="match status" value="1"/>
</dbReference>
<dbReference type="SUPFAM" id="SSF55874">
    <property type="entry name" value="ATPase domain of HSP90 chaperone/DNA topoisomerase II/histidine kinase"/>
    <property type="match status" value="1"/>
</dbReference>
<gene>
    <name evidence="10" type="ORF">ACERLL_07450</name>
</gene>
<evidence type="ECO:0000256" key="5">
    <source>
        <dbReference type="ARBA" id="ARBA00022741"/>
    </source>
</evidence>
<evidence type="ECO:0000313" key="11">
    <source>
        <dbReference type="Proteomes" id="UP001575181"/>
    </source>
</evidence>
<keyword evidence="11" id="KW-1185">Reference proteome</keyword>
<sequence length="477" mass="52320">MRAMIALPLTHEGVTFGGMVLFSSVSGGFDSETVPLLEELAGNLAFGLASRDLAPCHGREPLGQEGDWAQHQALVGMFRLSMGWEPLEEKLNRSLTLLAELRWGTAIFSGAVLLAETRNPAGFTLLGSYNLPSLPVCPCTPATRNYWCLCEMALQEDRLVELSPDIPDQANGPKAQISIPLSGNASSEAGVLSLFFSKPTLLSEDRKRFLVTVGALMGELIERNRIAEGARQNRRHRSDTRRVMHLSQVGASLAHQPRQPLTAAINYGNLAMETMGSQADSHGGADFLRKNLAQVQRIHRIVTDMRNFLRQGKLQKEETDRNALLREALELLEAETSWAQTSRIRLDLTPDLPKVPCDAIQIQEVILNLVRNAFEALEENGSEEKTETAITITTSGNKEVGVTIEDQGPGLPDHHLESIYQPFFSTKQQGVGRGLPICHSIIEAHGGRFWGEPCTAGSGARFRFTLPRTGGLLRDAE</sequence>
<dbReference type="InterPro" id="IPR004358">
    <property type="entry name" value="Sig_transdc_His_kin-like_C"/>
</dbReference>
<dbReference type="GO" id="GO:0005524">
    <property type="term" value="F:ATP binding"/>
    <property type="evidence" value="ECO:0007669"/>
    <property type="project" value="UniProtKB-KW"/>
</dbReference>
<dbReference type="InterPro" id="IPR003661">
    <property type="entry name" value="HisK_dim/P_dom"/>
</dbReference>
<organism evidence="10 11">
    <name type="scientific">Thiohalorhabdus methylotrophus</name>
    <dbReference type="NCBI Taxonomy" id="3242694"/>
    <lineage>
        <taxon>Bacteria</taxon>
        <taxon>Pseudomonadati</taxon>
        <taxon>Pseudomonadota</taxon>
        <taxon>Gammaproteobacteria</taxon>
        <taxon>Thiohalorhabdales</taxon>
        <taxon>Thiohalorhabdaceae</taxon>
        <taxon>Thiohalorhabdus</taxon>
    </lineage>
</organism>
<dbReference type="Proteomes" id="UP001575181">
    <property type="component" value="Unassembled WGS sequence"/>
</dbReference>
<evidence type="ECO:0000256" key="2">
    <source>
        <dbReference type="ARBA" id="ARBA00012438"/>
    </source>
</evidence>
<evidence type="ECO:0000256" key="6">
    <source>
        <dbReference type="ARBA" id="ARBA00022777"/>
    </source>
</evidence>
<keyword evidence="6" id="KW-0418">Kinase</keyword>
<dbReference type="PANTHER" id="PTHR43065:SF10">
    <property type="entry name" value="PEROXIDE STRESS-ACTIVATED HISTIDINE KINASE MAK3"/>
    <property type="match status" value="1"/>
</dbReference>
<dbReference type="EC" id="2.7.13.3" evidence="2"/>